<dbReference type="GeneID" id="108676246"/>
<name>A0A8B7P199_HYAAZ</name>
<sequence>MRVVYLYLFLLAGAVGTTHAQWDVLNKVRDWFTGMRQQVMSRIFNSENFKAYNSTYKELLARGNLSSLSVEEARALPTNLWRKYGALPLLSLRDNTRNLVAPYLSQRIKDEMNLLQRVNITIPQAIDRLRSLLRDTTEGQQQTASRVEVNMLLEQLGNSWDWMEANITSLKPILFYLPISMLTNLRDVPTITRLNDEVRQCTDNSGSRSESCPSQQEAKGDVMTVRAQYMLSLRAWLIEKTYGDPRNWDRDTFAKMTDLSILPDAVFLRLQPEVLLTRKDEILTMLRSKASKVRSLGRYIVEKVFMKENVRRSTDNPPPSVSQTEVDRIKAVISPLRSAGLMQFVYATDLPNEVLDADNRLIRNELDTSTTTALQSGGIDALVLENGIQGLFNYTSPFTSEQVRNLGMNRLALASGLMLNRTLRTFSISADDFRRLSTTIQNTVGSTAKSKLMLIKNKVFEVASGGGSSLDISYVPDELLDVAPMRYLDAMSSENRMNVLGRNTSFNTGQMATLISGIGSGQLSSISGNAKEAIPTNVYKDLNKDGLKPAAVGMPPSSKLGLMTADKAFKNGVNMNADANAAMFLQGQDAKNIPPSDIVQQLEYMKDTFPTRQACSVLKNIYVNYSATEMMTQSEEEVFQLLTPSAIELMPICVTAAFGQDRLRRLDDVSKITLLDRLVANRRMALTYASLSRSDIQTIVEEGLNAKGRPSVLTGADVNMYGEILLFFPTDLLNSMTSEGAPVALGIFNNLAASVLMPCLDGGRRAAIGNMITKFKGDDPQTWRQMSGLCCLLYTLPSGTLSRIPRGALMSCRCHIADRAQHAPENEARQMECRNFIGGDYDAEVWQRENVRRVQAWAALDVLDPYTIPNYNPNGRKKRAVSDVALCNRASVSGADDISNGELSNAPTDVLMECLGALGSRYMDAGKAQILANKVRETLSTRSWSSLTNDLMRDMNFIMKGIPANEIRDLPRLAPPNDFSDTVTVLGNEKMMFSDEQLRAYADKVLTTWRSLADMSDKQLAMYNRLLCAANASLINTLSPDRVGNALTYLGVTLEGCSRDDVLTPLALKAMAYYPYNPNKAQVREMGVVFAGITYDKIAGRDASSFTGLTPAALRAMSGEAIHAMSPEQLRSLSYTTAMAMSGGVRDSLSGEQKAALNEAITGNGTSRRELSTAAALLSLLLMVVAS</sequence>
<keyword evidence="1 3" id="KW-0732">Signal</keyword>
<keyword evidence="2" id="KW-0325">Glycoprotein</keyword>
<evidence type="ECO:0000256" key="3">
    <source>
        <dbReference type="SAM" id="SignalP"/>
    </source>
</evidence>
<protein>
    <submittedName>
        <fullName evidence="5">Uncharacterized protein LOC108676246 isoform X1</fullName>
    </submittedName>
</protein>
<dbReference type="RefSeq" id="XP_018019787.1">
    <property type="nucleotide sequence ID" value="XM_018164298.2"/>
</dbReference>
<keyword evidence="4" id="KW-1185">Reference proteome</keyword>
<proteinExistence type="predicted"/>
<dbReference type="PANTHER" id="PTHR23412">
    <property type="entry name" value="STEREOCILIN RELATED"/>
    <property type="match status" value="1"/>
</dbReference>
<dbReference type="Proteomes" id="UP000694843">
    <property type="component" value="Unplaced"/>
</dbReference>
<dbReference type="OrthoDB" id="6382066at2759"/>
<dbReference type="GO" id="GO:0007160">
    <property type="term" value="P:cell-matrix adhesion"/>
    <property type="evidence" value="ECO:0007669"/>
    <property type="project" value="TreeGrafter"/>
</dbReference>
<reference evidence="5" key="1">
    <citation type="submission" date="2025-08" db="UniProtKB">
        <authorList>
            <consortium name="RefSeq"/>
        </authorList>
    </citation>
    <scope>IDENTIFICATION</scope>
    <source>
        <tissue evidence="5">Whole organism</tissue>
    </source>
</reference>
<accession>A0A8B7P199</accession>
<feature type="signal peptide" evidence="3">
    <location>
        <begin position="1"/>
        <end position="20"/>
    </location>
</feature>
<dbReference type="GO" id="GO:0009986">
    <property type="term" value="C:cell surface"/>
    <property type="evidence" value="ECO:0007669"/>
    <property type="project" value="TreeGrafter"/>
</dbReference>
<evidence type="ECO:0000313" key="5">
    <source>
        <dbReference type="RefSeq" id="XP_018019787.1"/>
    </source>
</evidence>
<evidence type="ECO:0000256" key="1">
    <source>
        <dbReference type="ARBA" id="ARBA00022729"/>
    </source>
</evidence>
<dbReference type="InterPro" id="IPR026664">
    <property type="entry name" value="Stereocilin-rel"/>
</dbReference>
<evidence type="ECO:0000313" key="4">
    <source>
        <dbReference type="Proteomes" id="UP000694843"/>
    </source>
</evidence>
<dbReference type="AlphaFoldDB" id="A0A8B7P199"/>
<organism evidence="4 5">
    <name type="scientific">Hyalella azteca</name>
    <name type="common">Amphipod</name>
    <dbReference type="NCBI Taxonomy" id="294128"/>
    <lineage>
        <taxon>Eukaryota</taxon>
        <taxon>Metazoa</taxon>
        <taxon>Ecdysozoa</taxon>
        <taxon>Arthropoda</taxon>
        <taxon>Crustacea</taxon>
        <taxon>Multicrustacea</taxon>
        <taxon>Malacostraca</taxon>
        <taxon>Eumalacostraca</taxon>
        <taxon>Peracarida</taxon>
        <taxon>Amphipoda</taxon>
        <taxon>Senticaudata</taxon>
        <taxon>Talitrida</taxon>
        <taxon>Talitroidea</taxon>
        <taxon>Hyalellidae</taxon>
        <taxon>Hyalella</taxon>
    </lineage>
</organism>
<feature type="chain" id="PRO_5034059512" evidence="3">
    <location>
        <begin position="21"/>
        <end position="1187"/>
    </location>
</feature>
<dbReference type="PANTHER" id="PTHR23412:SF17">
    <property type="entry name" value="OTOANCORIN"/>
    <property type="match status" value="1"/>
</dbReference>
<dbReference type="KEGG" id="hazt:108676246"/>
<gene>
    <name evidence="5" type="primary">LOC108676246</name>
</gene>
<evidence type="ECO:0000256" key="2">
    <source>
        <dbReference type="ARBA" id="ARBA00023180"/>
    </source>
</evidence>